<evidence type="ECO:0000313" key="2">
    <source>
        <dbReference type="EMBL" id="CAF4091114.1"/>
    </source>
</evidence>
<proteinExistence type="predicted"/>
<organism evidence="2 3">
    <name type="scientific">Rotaria sordida</name>
    <dbReference type="NCBI Taxonomy" id="392033"/>
    <lineage>
        <taxon>Eukaryota</taxon>
        <taxon>Metazoa</taxon>
        <taxon>Spiralia</taxon>
        <taxon>Gnathifera</taxon>
        <taxon>Rotifera</taxon>
        <taxon>Eurotatoria</taxon>
        <taxon>Bdelloidea</taxon>
        <taxon>Philodinida</taxon>
        <taxon>Philodinidae</taxon>
        <taxon>Rotaria</taxon>
    </lineage>
</organism>
<keyword evidence="1" id="KW-0175">Coiled coil</keyword>
<protein>
    <submittedName>
        <fullName evidence="2">Uncharacterized protein</fullName>
    </submittedName>
</protein>
<name>A0A819U7S5_9BILA</name>
<dbReference type="Proteomes" id="UP000663836">
    <property type="component" value="Unassembled WGS sequence"/>
</dbReference>
<dbReference type="EMBL" id="CAJOBD010007603">
    <property type="protein sequence ID" value="CAF4091114.1"/>
    <property type="molecule type" value="Genomic_DNA"/>
</dbReference>
<evidence type="ECO:0000313" key="3">
    <source>
        <dbReference type="Proteomes" id="UP000663836"/>
    </source>
</evidence>
<evidence type="ECO:0000256" key="1">
    <source>
        <dbReference type="SAM" id="Coils"/>
    </source>
</evidence>
<accession>A0A819U7S5</accession>
<feature type="coiled-coil region" evidence="1">
    <location>
        <begin position="15"/>
        <end position="45"/>
    </location>
</feature>
<gene>
    <name evidence="2" type="ORF">JBS370_LOCUS31245</name>
</gene>
<sequence>MMRYGSSKKEKSCIAKQLKLNAKTSQEIIEVLENSQQNLKHLQSEYFIHQMLIVVAIFMQKVQTITSKRLGKKIDIEKDKKNFIPAEIRIKIWFGLSIHEQD</sequence>
<comment type="caution">
    <text evidence="2">The sequence shown here is derived from an EMBL/GenBank/DDBJ whole genome shotgun (WGS) entry which is preliminary data.</text>
</comment>
<reference evidence="2" key="1">
    <citation type="submission" date="2021-02" db="EMBL/GenBank/DDBJ databases">
        <authorList>
            <person name="Nowell W R."/>
        </authorList>
    </citation>
    <scope>NUCLEOTIDE SEQUENCE</scope>
</reference>
<dbReference type="AlphaFoldDB" id="A0A819U7S5"/>